<dbReference type="STRING" id="2018661.A0A2A2LEE2"/>
<organism evidence="2 3">
    <name type="scientific">Diploscapter pachys</name>
    <dbReference type="NCBI Taxonomy" id="2018661"/>
    <lineage>
        <taxon>Eukaryota</taxon>
        <taxon>Metazoa</taxon>
        <taxon>Ecdysozoa</taxon>
        <taxon>Nematoda</taxon>
        <taxon>Chromadorea</taxon>
        <taxon>Rhabditida</taxon>
        <taxon>Rhabditina</taxon>
        <taxon>Rhabditomorpha</taxon>
        <taxon>Rhabditoidea</taxon>
        <taxon>Rhabditidae</taxon>
        <taxon>Diploscapter</taxon>
    </lineage>
</organism>
<name>A0A2A2LEE2_9BILA</name>
<evidence type="ECO:0000256" key="1">
    <source>
        <dbReference type="SAM" id="MobiDB-lite"/>
    </source>
</evidence>
<feature type="region of interest" description="Disordered" evidence="1">
    <location>
        <begin position="319"/>
        <end position="339"/>
    </location>
</feature>
<dbReference type="AlphaFoldDB" id="A0A2A2LEE2"/>
<feature type="region of interest" description="Disordered" evidence="1">
    <location>
        <begin position="565"/>
        <end position="586"/>
    </location>
</feature>
<feature type="compositionally biased region" description="Low complexity" evidence="1">
    <location>
        <begin position="424"/>
        <end position="459"/>
    </location>
</feature>
<accession>A0A2A2LEE2</accession>
<evidence type="ECO:0000313" key="2">
    <source>
        <dbReference type="EMBL" id="PAV84524.1"/>
    </source>
</evidence>
<feature type="compositionally biased region" description="Pro residues" evidence="1">
    <location>
        <begin position="569"/>
        <end position="586"/>
    </location>
</feature>
<proteinExistence type="predicted"/>
<evidence type="ECO:0000313" key="3">
    <source>
        <dbReference type="Proteomes" id="UP000218231"/>
    </source>
</evidence>
<protein>
    <submittedName>
        <fullName evidence="2">Uncharacterized protein</fullName>
    </submittedName>
</protein>
<feature type="region of interest" description="Disordered" evidence="1">
    <location>
        <begin position="424"/>
        <end position="468"/>
    </location>
</feature>
<keyword evidence="3" id="KW-1185">Reference proteome</keyword>
<comment type="caution">
    <text evidence="2">The sequence shown here is derived from an EMBL/GenBank/DDBJ whole genome shotgun (WGS) entry which is preliminary data.</text>
</comment>
<gene>
    <name evidence="2" type="ORF">WR25_12253</name>
</gene>
<dbReference type="EMBL" id="LIAE01006841">
    <property type="protein sequence ID" value="PAV84524.1"/>
    <property type="molecule type" value="Genomic_DNA"/>
</dbReference>
<sequence length="619" mass="70194">MNATSLGYPFIRRRDTIVDENAMQHLLLHESIWSHPFATKWRIGNHRRRSIEEVQAPVARTKWKRVLAYLQSLYIESLKEELVNVLLDVHMRLRNFNETYSNNTHVLNLYHRAYRRYALNRIHRSVYWYTLSAFYLTEHEMHKALALRPQNPEAIWQKHFESNFGRIAALKNYTDQVNETIMNYNTAVGLENVLTPVWTFWNAIFLAGLSLVSMCINVIQLKLEKLFEELILTLMEEYSSTSPEAQRLKEGRLGLMEMWRVWKKRKERLRSGLQRAATTKQFNYRQAAERAGENIAKIFPFSWRRERRHLIEEFQKRLRRKDKATQTDDPMMPTFEDTGTETSDVDSFCTNHTCPVLLIPDGPVCGPSRCESRPVVAQQEPSICSSSSHPTTGSIALSVPIGYDMGAASSSRYSPPSKSSLSTYSIHQCSSSSSRSGSGSASVPSSSRQGARSAPSASPARPPIDFDPSRRWTFVATHNTMMRGAPPRGLHVPYMYTSSMSNVVHTNEIQRLISEIEARVQVCRALNSSRGTTPPNSIRASISGKINYASDYSWLDSGTSLTRSIVPRPRSPSPSPSLHYPPPLPIPDSSHLSATYPIMPSIFRSSSGNTSLSFRDADA</sequence>
<reference evidence="2 3" key="1">
    <citation type="journal article" date="2017" name="Curr. Biol.">
        <title>Genome architecture and evolution of a unichromosomal asexual nematode.</title>
        <authorList>
            <person name="Fradin H."/>
            <person name="Zegar C."/>
            <person name="Gutwein M."/>
            <person name="Lucas J."/>
            <person name="Kovtun M."/>
            <person name="Corcoran D."/>
            <person name="Baugh L.R."/>
            <person name="Kiontke K."/>
            <person name="Gunsalus K."/>
            <person name="Fitch D.H."/>
            <person name="Piano F."/>
        </authorList>
    </citation>
    <scope>NUCLEOTIDE SEQUENCE [LARGE SCALE GENOMIC DNA]</scope>
    <source>
        <strain evidence="2">PF1309</strain>
    </source>
</reference>
<dbReference type="OrthoDB" id="297496at2759"/>
<dbReference type="Proteomes" id="UP000218231">
    <property type="component" value="Unassembled WGS sequence"/>
</dbReference>